<dbReference type="EMBL" id="PEYT01000027">
    <property type="protein sequence ID" value="PIS22883.1"/>
    <property type="molecule type" value="Genomic_DNA"/>
</dbReference>
<protein>
    <submittedName>
        <fullName evidence="1">Uncharacterized protein</fullName>
    </submittedName>
</protein>
<dbReference type="Proteomes" id="UP000230340">
    <property type="component" value="Unassembled WGS sequence"/>
</dbReference>
<comment type="caution">
    <text evidence="1">The sequence shown here is derived from an EMBL/GenBank/DDBJ whole genome shotgun (WGS) entry which is preliminary data.</text>
</comment>
<gene>
    <name evidence="1" type="ORF">COT49_03185</name>
</gene>
<proteinExistence type="predicted"/>
<dbReference type="AlphaFoldDB" id="A0A2H0XD91"/>
<name>A0A2H0XD91_UNCKA</name>
<organism evidence="1 2">
    <name type="scientific">candidate division WWE3 bacterium CG08_land_8_20_14_0_20_40_13</name>
    <dbReference type="NCBI Taxonomy" id="1975084"/>
    <lineage>
        <taxon>Bacteria</taxon>
        <taxon>Katanobacteria</taxon>
    </lineage>
</organism>
<sequence length="65" mass="7556">MEPESKMLANYREKEVKYVVSLVKGLNFVCVFCRSGFGLSRFLRFLVFYPSNPSVPSLLYENLLE</sequence>
<accession>A0A2H0XD91</accession>
<reference evidence="2" key="1">
    <citation type="submission" date="2017-09" db="EMBL/GenBank/DDBJ databases">
        <title>Depth-based differentiation of microbial function through sediment-hosted aquifers and enrichment of novel symbionts in the deep terrestrial subsurface.</title>
        <authorList>
            <person name="Probst A.J."/>
            <person name="Ladd B."/>
            <person name="Jarett J.K."/>
            <person name="Geller-Mcgrath D.E."/>
            <person name="Sieber C.M.K."/>
            <person name="Emerson J.B."/>
            <person name="Anantharaman K."/>
            <person name="Thomas B.C."/>
            <person name="Malmstrom R."/>
            <person name="Stieglmeier M."/>
            <person name="Klingl A."/>
            <person name="Woyke T."/>
            <person name="Ryan C.M."/>
            <person name="Banfield J.F."/>
        </authorList>
    </citation>
    <scope>NUCLEOTIDE SEQUENCE [LARGE SCALE GENOMIC DNA]</scope>
</reference>
<evidence type="ECO:0000313" key="1">
    <source>
        <dbReference type="EMBL" id="PIS22883.1"/>
    </source>
</evidence>
<evidence type="ECO:0000313" key="2">
    <source>
        <dbReference type="Proteomes" id="UP000230340"/>
    </source>
</evidence>